<dbReference type="EMBL" id="SOFP01000020">
    <property type="protein sequence ID" value="TFC18611.1"/>
    <property type="molecule type" value="Genomic_DNA"/>
</dbReference>
<evidence type="ECO:0000313" key="1">
    <source>
        <dbReference type="EMBL" id="TFC18611.1"/>
    </source>
</evidence>
<keyword evidence="2" id="KW-1185">Reference proteome</keyword>
<comment type="caution">
    <text evidence="1">The sequence shown here is derived from an EMBL/GenBank/DDBJ whole genome shotgun (WGS) entry which is preliminary data.</text>
</comment>
<gene>
    <name evidence="1" type="ORF">E3O19_04380</name>
</gene>
<protein>
    <submittedName>
        <fullName evidence="1">Uncharacterized protein</fullName>
    </submittedName>
</protein>
<dbReference type="RefSeq" id="WP_134565585.1">
    <property type="nucleotide sequence ID" value="NZ_SOFP01000020.1"/>
</dbReference>
<sequence>MDEWTRVDVLVAEGERVSVRVPEAGPGPLPNDVTVVISRMGGLPAVFLQQGGEVVETFFELGSASIKQTCTSGASSELVLRGRQTLLRLTCLLVQTADGAVEDGTSLLFDRLASGREPMSLGVAMDALRAQIGRIVWSTGISALFLIDDADGPVIAYVTEGRAPLRFGGFKEAARLSAITGQDFRWEPRYAGRVDKFPDAALVWVNRW</sequence>
<accession>A0A4R8WYX7</accession>
<evidence type="ECO:0000313" key="2">
    <source>
        <dbReference type="Proteomes" id="UP000298412"/>
    </source>
</evidence>
<dbReference type="AlphaFoldDB" id="A0A4R8WYX7"/>
<proteinExistence type="predicted"/>
<name>A0A4R8WYX7_9MICO</name>
<organism evidence="1 2">
    <name type="scientific">Cryobacterium algoritolerans</name>
    <dbReference type="NCBI Taxonomy" id="1259184"/>
    <lineage>
        <taxon>Bacteria</taxon>
        <taxon>Bacillati</taxon>
        <taxon>Actinomycetota</taxon>
        <taxon>Actinomycetes</taxon>
        <taxon>Micrococcales</taxon>
        <taxon>Microbacteriaceae</taxon>
        <taxon>Cryobacterium</taxon>
    </lineage>
</organism>
<dbReference type="Proteomes" id="UP000298412">
    <property type="component" value="Unassembled WGS sequence"/>
</dbReference>
<reference evidence="1 2" key="1">
    <citation type="submission" date="2019-03" db="EMBL/GenBank/DDBJ databases">
        <title>Genomics of glacier-inhabiting Cryobacterium strains.</title>
        <authorList>
            <person name="Liu Q."/>
            <person name="Xin Y.-H."/>
        </authorList>
    </citation>
    <scope>NUCLEOTIDE SEQUENCE [LARGE SCALE GENOMIC DNA]</scope>
    <source>
        <strain evidence="1 2">MDT1-3</strain>
    </source>
</reference>